<feature type="chain" id="PRO_5017658334" evidence="2">
    <location>
        <begin position="19"/>
        <end position="157"/>
    </location>
</feature>
<keyword evidence="4" id="KW-1185">Reference proteome</keyword>
<organism evidence="3 4">
    <name type="scientific">Pelolinea submarina</name>
    <dbReference type="NCBI Taxonomy" id="913107"/>
    <lineage>
        <taxon>Bacteria</taxon>
        <taxon>Bacillati</taxon>
        <taxon>Chloroflexota</taxon>
        <taxon>Anaerolineae</taxon>
        <taxon>Anaerolineales</taxon>
        <taxon>Anaerolineaceae</taxon>
        <taxon>Pelolinea</taxon>
    </lineage>
</organism>
<gene>
    <name evidence="3" type="ORF">DFR64_1421</name>
</gene>
<reference evidence="3 4" key="1">
    <citation type="submission" date="2018-08" db="EMBL/GenBank/DDBJ databases">
        <title>Genomic Encyclopedia of Type Strains, Phase IV (KMG-IV): sequencing the most valuable type-strain genomes for metagenomic binning, comparative biology and taxonomic classification.</title>
        <authorList>
            <person name="Goeker M."/>
        </authorList>
    </citation>
    <scope>NUCLEOTIDE SEQUENCE [LARGE SCALE GENOMIC DNA]</scope>
    <source>
        <strain evidence="3 4">DSM 23923</strain>
    </source>
</reference>
<comment type="caution">
    <text evidence="3">The sequence shown here is derived from an EMBL/GenBank/DDBJ whole genome shotgun (WGS) entry which is preliminary data.</text>
</comment>
<proteinExistence type="predicted"/>
<dbReference type="PROSITE" id="PS51257">
    <property type="entry name" value="PROKAR_LIPOPROTEIN"/>
    <property type="match status" value="1"/>
</dbReference>
<feature type="signal peptide" evidence="2">
    <location>
        <begin position="1"/>
        <end position="18"/>
    </location>
</feature>
<evidence type="ECO:0000313" key="4">
    <source>
        <dbReference type="Proteomes" id="UP000256388"/>
    </source>
</evidence>
<evidence type="ECO:0000256" key="2">
    <source>
        <dbReference type="SAM" id="SignalP"/>
    </source>
</evidence>
<dbReference type="AlphaFoldDB" id="A0A3E0AIQ5"/>
<dbReference type="EMBL" id="QUMS01000001">
    <property type="protein sequence ID" value="REG11531.1"/>
    <property type="molecule type" value="Genomic_DNA"/>
</dbReference>
<keyword evidence="2" id="KW-0732">Signal</keyword>
<feature type="compositionally biased region" description="Polar residues" evidence="1">
    <location>
        <begin position="36"/>
        <end position="50"/>
    </location>
</feature>
<accession>A0A3E0AIQ5</accession>
<dbReference type="RefSeq" id="WP_126440411.1">
    <property type="nucleotide sequence ID" value="NZ_AP018437.1"/>
</dbReference>
<evidence type="ECO:0000313" key="3">
    <source>
        <dbReference type="EMBL" id="REG11531.1"/>
    </source>
</evidence>
<dbReference type="Proteomes" id="UP000256388">
    <property type="component" value="Unassembled WGS sequence"/>
</dbReference>
<feature type="region of interest" description="Disordered" evidence="1">
    <location>
        <begin position="31"/>
        <end position="54"/>
    </location>
</feature>
<evidence type="ECO:0000256" key="1">
    <source>
        <dbReference type="SAM" id="MobiDB-lite"/>
    </source>
</evidence>
<name>A0A3E0AIQ5_9CHLR</name>
<sequence>MRKTANLLFFLLILILTACQVSVDMGNSKPEATSLPAATNTPMPLPTETQKPAAPDGWLTYQNTLYGFEISYPPEFQSLDDQDSLSGWPNAVVLLYNGGQSYDIAIQVWDSQADLDANFPNEARMQTVSANGKIISLFNVTQEPENAAVIATFRLLP</sequence>
<protein>
    <submittedName>
        <fullName evidence="3">Uncharacterized protein</fullName>
    </submittedName>
</protein>